<dbReference type="EMBL" id="KN835701">
    <property type="protein sequence ID" value="KIK34801.1"/>
    <property type="molecule type" value="Genomic_DNA"/>
</dbReference>
<reference evidence="1 2" key="1">
    <citation type="submission" date="2014-04" db="EMBL/GenBank/DDBJ databases">
        <authorList>
            <consortium name="DOE Joint Genome Institute"/>
            <person name="Kuo A."/>
            <person name="Ruytinx J."/>
            <person name="Rineau F."/>
            <person name="Colpaert J."/>
            <person name="Kohler A."/>
            <person name="Nagy L.G."/>
            <person name="Floudas D."/>
            <person name="Copeland A."/>
            <person name="Barry K.W."/>
            <person name="Cichocki N."/>
            <person name="Veneault-Fourrey C."/>
            <person name="LaButti K."/>
            <person name="Lindquist E.A."/>
            <person name="Lipzen A."/>
            <person name="Lundell T."/>
            <person name="Morin E."/>
            <person name="Murat C."/>
            <person name="Sun H."/>
            <person name="Tunlid A."/>
            <person name="Henrissat B."/>
            <person name="Grigoriev I.V."/>
            <person name="Hibbett D.S."/>
            <person name="Martin F."/>
            <person name="Nordberg H.P."/>
            <person name="Cantor M.N."/>
            <person name="Hua S.X."/>
        </authorList>
    </citation>
    <scope>NUCLEOTIDE SEQUENCE [LARGE SCALE GENOMIC DNA]</scope>
    <source>
        <strain evidence="1 2">UH-Slu-Lm8-n1</strain>
    </source>
</reference>
<accession>A0A0C9ZZ50</accession>
<proteinExistence type="predicted"/>
<evidence type="ECO:0000313" key="1">
    <source>
        <dbReference type="EMBL" id="KIK34801.1"/>
    </source>
</evidence>
<sequence length="98" mass="10843">SFPDSSNPHTTLPCCAVCLGRNPHRTVECAASRTWDNAFDVFAERIKKALWTKDGRQLCTAWQREEGCSSSQHGNKHLCSGCGLPDHGAQRCPRSQKT</sequence>
<reference evidence="2" key="2">
    <citation type="submission" date="2015-01" db="EMBL/GenBank/DDBJ databases">
        <title>Evolutionary Origins and Diversification of the Mycorrhizal Mutualists.</title>
        <authorList>
            <consortium name="DOE Joint Genome Institute"/>
            <consortium name="Mycorrhizal Genomics Consortium"/>
            <person name="Kohler A."/>
            <person name="Kuo A."/>
            <person name="Nagy L.G."/>
            <person name="Floudas D."/>
            <person name="Copeland A."/>
            <person name="Barry K.W."/>
            <person name="Cichocki N."/>
            <person name="Veneault-Fourrey C."/>
            <person name="LaButti K."/>
            <person name="Lindquist E.A."/>
            <person name="Lipzen A."/>
            <person name="Lundell T."/>
            <person name="Morin E."/>
            <person name="Murat C."/>
            <person name="Riley R."/>
            <person name="Ohm R."/>
            <person name="Sun H."/>
            <person name="Tunlid A."/>
            <person name="Henrissat B."/>
            <person name="Grigoriev I.V."/>
            <person name="Hibbett D.S."/>
            <person name="Martin F."/>
        </authorList>
    </citation>
    <scope>NUCLEOTIDE SEQUENCE [LARGE SCALE GENOMIC DNA]</scope>
    <source>
        <strain evidence="2">UH-Slu-Lm8-n1</strain>
    </source>
</reference>
<evidence type="ECO:0000313" key="2">
    <source>
        <dbReference type="Proteomes" id="UP000054485"/>
    </source>
</evidence>
<protein>
    <submittedName>
        <fullName evidence="1">Uncharacterized protein</fullName>
    </submittedName>
</protein>
<dbReference type="OrthoDB" id="2158839at2759"/>
<dbReference type="AlphaFoldDB" id="A0A0C9ZZ50"/>
<dbReference type="Proteomes" id="UP000054485">
    <property type="component" value="Unassembled WGS sequence"/>
</dbReference>
<keyword evidence="2" id="KW-1185">Reference proteome</keyword>
<gene>
    <name evidence="1" type="ORF">CY34DRAFT_97277</name>
</gene>
<dbReference type="HOGENOM" id="CLU_131643_2_0_1"/>
<organism evidence="1 2">
    <name type="scientific">Suillus luteus UH-Slu-Lm8-n1</name>
    <dbReference type="NCBI Taxonomy" id="930992"/>
    <lineage>
        <taxon>Eukaryota</taxon>
        <taxon>Fungi</taxon>
        <taxon>Dikarya</taxon>
        <taxon>Basidiomycota</taxon>
        <taxon>Agaricomycotina</taxon>
        <taxon>Agaricomycetes</taxon>
        <taxon>Agaricomycetidae</taxon>
        <taxon>Boletales</taxon>
        <taxon>Suillineae</taxon>
        <taxon>Suillaceae</taxon>
        <taxon>Suillus</taxon>
    </lineage>
</organism>
<name>A0A0C9ZZ50_9AGAM</name>
<dbReference type="InParanoid" id="A0A0C9ZZ50"/>
<feature type="non-terminal residue" evidence="1">
    <location>
        <position position="1"/>
    </location>
</feature>